<keyword evidence="3" id="KW-0966">Cell projection</keyword>
<feature type="region of interest" description="Disordered" evidence="1">
    <location>
        <begin position="46"/>
        <end position="165"/>
    </location>
</feature>
<feature type="compositionally biased region" description="Polar residues" evidence="1">
    <location>
        <begin position="555"/>
        <end position="586"/>
    </location>
</feature>
<feature type="compositionally biased region" description="Low complexity" evidence="1">
    <location>
        <begin position="295"/>
        <end position="311"/>
    </location>
</feature>
<dbReference type="CDD" id="cd17470">
    <property type="entry name" value="T3SS_Flik_C"/>
    <property type="match status" value="1"/>
</dbReference>
<protein>
    <submittedName>
        <fullName evidence="3">Flagellar hook-length control protein FliK</fullName>
    </submittedName>
</protein>
<evidence type="ECO:0000256" key="1">
    <source>
        <dbReference type="SAM" id="MobiDB-lite"/>
    </source>
</evidence>
<dbReference type="EMBL" id="CP065217">
    <property type="protein sequence ID" value="QPL52798.1"/>
    <property type="molecule type" value="Genomic_DNA"/>
</dbReference>
<dbReference type="RefSeq" id="WP_193157790.1">
    <property type="nucleotide sequence ID" value="NZ_CP065217.1"/>
</dbReference>
<feature type="compositionally biased region" description="Basic and acidic residues" evidence="1">
    <location>
        <begin position="48"/>
        <end position="60"/>
    </location>
</feature>
<dbReference type="AlphaFoldDB" id="A0AAJ4I9S4"/>
<dbReference type="InterPro" id="IPR038610">
    <property type="entry name" value="FliK-like_C_sf"/>
</dbReference>
<feature type="compositionally biased region" description="Polar residues" evidence="1">
    <location>
        <begin position="491"/>
        <end position="506"/>
    </location>
</feature>
<dbReference type="InterPro" id="IPR052563">
    <property type="entry name" value="FliK"/>
</dbReference>
<feature type="compositionally biased region" description="Low complexity" evidence="1">
    <location>
        <begin position="110"/>
        <end position="124"/>
    </location>
</feature>
<dbReference type="Proteomes" id="UP000594435">
    <property type="component" value="Chromosome 1"/>
</dbReference>
<gene>
    <name evidence="3" type="ORF">I3X05_12395</name>
</gene>
<dbReference type="PANTHER" id="PTHR37533">
    <property type="entry name" value="FLAGELLAR HOOK-LENGTH CONTROL PROTEIN"/>
    <property type="match status" value="1"/>
</dbReference>
<feature type="region of interest" description="Disordered" evidence="1">
    <location>
        <begin position="673"/>
        <end position="722"/>
    </location>
</feature>
<feature type="compositionally biased region" description="Polar residues" evidence="1">
    <location>
        <begin position="278"/>
        <end position="294"/>
    </location>
</feature>
<feature type="region of interest" description="Disordered" evidence="1">
    <location>
        <begin position="491"/>
        <end position="514"/>
    </location>
</feature>
<keyword evidence="3" id="KW-0969">Cilium</keyword>
<evidence type="ECO:0000259" key="2">
    <source>
        <dbReference type="Pfam" id="PF02120"/>
    </source>
</evidence>
<dbReference type="Pfam" id="PF02120">
    <property type="entry name" value="Flg_hook"/>
    <property type="match status" value="1"/>
</dbReference>
<feature type="compositionally biased region" description="Polar residues" evidence="1">
    <location>
        <begin position="93"/>
        <end position="109"/>
    </location>
</feature>
<feature type="region of interest" description="Disordered" evidence="1">
    <location>
        <begin position="553"/>
        <end position="586"/>
    </location>
</feature>
<feature type="compositionally biased region" description="Polar residues" evidence="1">
    <location>
        <begin position="1"/>
        <end position="21"/>
    </location>
</feature>
<organism evidence="3 4">
    <name type="scientific">Vibrio navarrensis</name>
    <dbReference type="NCBI Taxonomy" id="29495"/>
    <lineage>
        <taxon>Bacteria</taxon>
        <taxon>Pseudomonadati</taxon>
        <taxon>Pseudomonadota</taxon>
        <taxon>Gammaproteobacteria</taxon>
        <taxon>Vibrionales</taxon>
        <taxon>Vibrionaceae</taxon>
        <taxon>Vibrio</taxon>
    </lineage>
</organism>
<keyword evidence="3" id="KW-0282">Flagellum</keyword>
<evidence type="ECO:0000313" key="4">
    <source>
        <dbReference type="Proteomes" id="UP000594435"/>
    </source>
</evidence>
<feature type="region of interest" description="Disordered" evidence="1">
    <location>
        <begin position="1"/>
        <end position="30"/>
    </location>
</feature>
<reference evidence="3 4" key="1">
    <citation type="submission" date="2020-11" db="EMBL/GenBank/DDBJ databases">
        <title>Complete and Circularized Genome Assembly of a human isolate of Vibrio navarrensis biotype pommerensis with MiSeq and MinION Sequence Data.</title>
        <authorList>
            <person name="Schwartz K."/>
            <person name="Borowiak M."/>
            <person name="Deneke C."/>
            <person name="Balau V."/>
            <person name="Metelmann C."/>
            <person name="Strauch E."/>
        </authorList>
    </citation>
    <scope>NUCLEOTIDE SEQUENCE [LARGE SCALE GENOMIC DNA]</scope>
    <source>
        <strain evidence="3 4">20-VB00237</strain>
    </source>
</reference>
<feature type="domain" description="Flagellar hook-length control protein-like C-terminal" evidence="2">
    <location>
        <begin position="607"/>
        <end position="690"/>
    </location>
</feature>
<feature type="compositionally biased region" description="Polar residues" evidence="1">
    <location>
        <begin position="126"/>
        <end position="139"/>
    </location>
</feature>
<feature type="compositionally biased region" description="Low complexity" evidence="1">
    <location>
        <begin position="679"/>
        <end position="694"/>
    </location>
</feature>
<proteinExistence type="predicted"/>
<feature type="region of interest" description="Disordered" evidence="1">
    <location>
        <begin position="275"/>
        <end position="311"/>
    </location>
</feature>
<dbReference type="Gene3D" id="3.30.750.140">
    <property type="match status" value="1"/>
</dbReference>
<sequence>MNVNLQSVSITGKTAGTTTEASSKEVTGEVAESGGFLQTLAKVFSGQTDDKKADKTDSSVKDGAPLKADNLTAESEVTQNSEEEVVDGASLEDAQSSDELLQVGKTQTDGSVQSGGQVSSAGQGETLASTSSPKTQITNDVAADVGLTKGSSSTKSGSDKQAMQESIMHEGSKILGQLEQANATLQPKNGGKALPTKAVAEAVSPHNSADLLPSRQLEEGDATALQSQSFSAEQAAVSPQNSADLLPSRQLEAGDATALNANALTAEQVASVPGSAQVGVSHQSAESLPPSATNSLQSPQTPLAQLQPQALSASSIAAGSLPPETLTSDPAMAAQMTNGQIEWHATAGLQMQAQDEIPLHLQQQVDSELPVMLVPAPRLAEIEQKLATEQALNGEDQQILQGLLDGQLQADDPAVLAALPALSTVLMAASNAELSTVRSANGVANEPQAAIDWNQPAPIDNAHSAKESGAKLAATTTALSQAVHSALQNSQPAAQALVTPQPTSDKSPAAALPDGLAPNAMAALQSTVQPNVAPAKGLQAALAASGLTALKGKSANEQSSERATNTTQSSLYSAQGSPTTSGQLRTEAASQVSMQLTREMASDQVAEKVQVMMSKNLKNLDIRLDPPELGRMQIRMTMNNDLAHVHFTVTNPQAREMIEQTLPRLREMLAQQGMQLADSSVQQQSSGQQQRQYSADGQDNGQQTGRFASGNDENLEPEMKLDVNVASKRDGISFYA</sequence>
<accession>A0AAJ4I9S4</accession>
<feature type="compositionally biased region" description="Polar residues" evidence="1">
    <location>
        <begin position="695"/>
        <end position="706"/>
    </location>
</feature>
<dbReference type="InterPro" id="IPR021136">
    <property type="entry name" value="Flagellar_hook_control-like_C"/>
</dbReference>
<name>A0AAJ4I9S4_9VIBR</name>
<dbReference type="PANTHER" id="PTHR37533:SF2">
    <property type="entry name" value="FLAGELLAR HOOK-LENGTH CONTROL PROTEIN"/>
    <property type="match status" value="1"/>
</dbReference>
<evidence type="ECO:0000313" key="3">
    <source>
        <dbReference type="EMBL" id="QPL52798.1"/>
    </source>
</evidence>